<comment type="caution">
    <text evidence="2">The sequence shown here is derived from an EMBL/GenBank/DDBJ whole genome shotgun (WGS) entry which is preliminary data.</text>
</comment>
<protein>
    <recommendedName>
        <fullName evidence="3">Methylenetetrahydrofolate reductase (NAD(P)H)</fullName>
    </recommendedName>
</protein>
<dbReference type="SUPFAM" id="SSF51730">
    <property type="entry name" value="FAD-linked oxidoreductase"/>
    <property type="match status" value="1"/>
</dbReference>
<sequence length="235" mass="26503">MRLLLEIQPSRNRDKLRRVLVRAGECFDEVFIPDSPMGYPKASTLSIASLAVELGLKATISIRVIDYSWTGLVNQIYGAKIVGVKGILFLRGDAPVRGSIVNDLTPEQALRLLKSDARLKDIEGGLTLSMRFPLDKILERVRENADFYVVLRKSREKVEQVASVTNSKLIGYAIVVIEENRDFVLSNFAHEDVVFINELKRHLEEWSPPLEALIISAPRAIEKTVEFVQRNSLCI</sequence>
<dbReference type="InterPro" id="IPR029041">
    <property type="entry name" value="FAD-linked_oxidoreductase-like"/>
</dbReference>
<dbReference type="PANTHER" id="PTHR38755:SF1">
    <property type="entry name" value="METHYLENE-TETRAHYDROFOLATE REDUCTASE C-TERMINAL DOMAIN-CONTAINING PROTEIN"/>
    <property type="match status" value="1"/>
</dbReference>
<dbReference type="AlphaFoldDB" id="A0A7J3ZK57"/>
<keyword evidence="1" id="KW-0560">Oxidoreductase</keyword>
<dbReference type="Gene3D" id="3.20.20.220">
    <property type="match status" value="1"/>
</dbReference>
<accession>A0A7J3ZK57</accession>
<dbReference type="EMBL" id="DRZC01000047">
    <property type="protein sequence ID" value="HHQ80496.1"/>
    <property type="molecule type" value="Genomic_DNA"/>
</dbReference>
<evidence type="ECO:0008006" key="3">
    <source>
        <dbReference type="Google" id="ProtNLM"/>
    </source>
</evidence>
<dbReference type="GO" id="GO:0016491">
    <property type="term" value="F:oxidoreductase activity"/>
    <property type="evidence" value="ECO:0007669"/>
    <property type="project" value="UniProtKB-KW"/>
</dbReference>
<evidence type="ECO:0000256" key="1">
    <source>
        <dbReference type="ARBA" id="ARBA00023002"/>
    </source>
</evidence>
<organism evidence="2">
    <name type="scientific">Fervidicoccus fontis</name>
    <dbReference type="NCBI Taxonomy" id="683846"/>
    <lineage>
        <taxon>Archaea</taxon>
        <taxon>Thermoproteota</taxon>
        <taxon>Thermoprotei</taxon>
        <taxon>Fervidicoccales</taxon>
        <taxon>Fervidicoccaceae</taxon>
        <taxon>Fervidicoccus</taxon>
    </lineage>
</organism>
<proteinExistence type="predicted"/>
<dbReference type="PANTHER" id="PTHR38755">
    <property type="entry name" value="5,10-METHYLENETETRAHYDROFOLATE REDUCTASE"/>
    <property type="match status" value="1"/>
</dbReference>
<name>A0A7J3ZK57_9CREN</name>
<evidence type="ECO:0000313" key="2">
    <source>
        <dbReference type="EMBL" id="HHQ80496.1"/>
    </source>
</evidence>
<gene>
    <name evidence="2" type="ORF">ENM78_03450</name>
</gene>
<reference evidence="2" key="1">
    <citation type="journal article" date="2020" name="mSystems">
        <title>Genome- and Community-Level Interaction Insights into Carbon Utilization and Element Cycling Functions of Hydrothermarchaeota in Hydrothermal Sediment.</title>
        <authorList>
            <person name="Zhou Z."/>
            <person name="Liu Y."/>
            <person name="Xu W."/>
            <person name="Pan J."/>
            <person name="Luo Z.H."/>
            <person name="Li M."/>
        </authorList>
    </citation>
    <scope>NUCLEOTIDE SEQUENCE [LARGE SCALE GENOMIC DNA]</scope>
    <source>
        <strain evidence="2">SpSt-1116</strain>
    </source>
</reference>